<accession>R7ZVB6</accession>
<reference evidence="1 2" key="1">
    <citation type="submission" date="2013-02" db="EMBL/GenBank/DDBJ databases">
        <title>A novel strain isolated from Lonar lake, Maharashtra, India.</title>
        <authorList>
            <person name="Singh A."/>
        </authorList>
    </citation>
    <scope>NUCLEOTIDE SEQUENCE [LARGE SCALE GENOMIC DNA]</scope>
    <source>
        <strain evidence="1 2">AK24</strain>
    </source>
</reference>
<dbReference type="AlphaFoldDB" id="R7ZVB6"/>
<dbReference type="Proteomes" id="UP000013909">
    <property type="component" value="Unassembled WGS sequence"/>
</dbReference>
<organism evidence="1 2">
    <name type="scientific">Lunatimonas lonarensis</name>
    <dbReference type="NCBI Taxonomy" id="1232681"/>
    <lineage>
        <taxon>Bacteria</taxon>
        <taxon>Pseudomonadati</taxon>
        <taxon>Bacteroidota</taxon>
        <taxon>Cytophagia</taxon>
        <taxon>Cytophagales</taxon>
        <taxon>Cyclobacteriaceae</taxon>
    </lineage>
</organism>
<evidence type="ECO:0000313" key="2">
    <source>
        <dbReference type="Proteomes" id="UP000013909"/>
    </source>
</evidence>
<keyword evidence="2" id="KW-1185">Reference proteome</keyword>
<proteinExistence type="predicted"/>
<evidence type="ECO:0008006" key="3">
    <source>
        <dbReference type="Google" id="ProtNLM"/>
    </source>
</evidence>
<name>R7ZVB6_9BACT</name>
<protein>
    <recommendedName>
        <fullName evidence="3">DUF4157 domain-containing protein</fullName>
    </recommendedName>
</protein>
<dbReference type="EMBL" id="AQHR01000041">
    <property type="protein sequence ID" value="EON78075.1"/>
    <property type="molecule type" value="Genomic_DNA"/>
</dbReference>
<sequence length="121" mass="13877">MGPALYSGPMGKNTAVFRSGGLFTLHLAKGEGITLGRNLVVKESGLFSKDAPLRIHEYVHFLQQREIGYSNFYARILKEYYQSGKGSGKWFDSYDTPGHLEYQAQMLESFFSYYITRFLKR</sequence>
<gene>
    <name evidence="1" type="ORF">ADIS_1272</name>
</gene>
<evidence type="ECO:0000313" key="1">
    <source>
        <dbReference type="EMBL" id="EON78075.1"/>
    </source>
</evidence>
<comment type="caution">
    <text evidence="1">The sequence shown here is derived from an EMBL/GenBank/DDBJ whole genome shotgun (WGS) entry which is preliminary data.</text>
</comment>